<dbReference type="AlphaFoldDB" id="A0A2A9NEV8"/>
<name>A0A2A9NEV8_9AGAR</name>
<gene>
    <name evidence="2" type="ORF">AMATHDRAFT_69028</name>
</gene>
<dbReference type="EMBL" id="KZ302158">
    <property type="protein sequence ID" value="PFH46801.1"/>
    <property type="molecule type" value="Genomic_DNA"/>
</dbReference>
<reference evidence="2 3" key="1">
    <citation type="submission" date="2014-02" db="EMBL/GenBank/DDBJ databases">
        <title>Transposable element dynamics among asymbiotic and ectomycorrhizal Amanita fungi.</title>
        <authorList>
            <consortium name="DOE Joint Genome Institute"/>
            <person name="Hess J."/>
            <person name="Skrede I."/>
            <person name="Wolfe B."/>
            <person name="LaButti K."/>
            <person name="Ohm R.A."/>
            <person name="Grigoriev I.V."/>
            <person name="Pringle A."/>
        </authorList>
    </citation>
    <scope>NUCLEOTIDE SEQUENCE [LARGE SCALE GENOMIC DNA]</scope>
    <source>
        <strain evidence="2 3">SKay4041</strain>
    </source>
</reference>
<dbReference type="Proteomes" id="UP000242287">
    <property type="component" value="Unassembled WGS sequence"/>
</dbReference>
<accession>A0A2A9NEV8</accession>
<feature type="region of interest" description="Disordered" evidence="1">
    <location>
        <begin position="60"/>
        <end position="82"/>
    </location>
</feature>
<keyword evidence="3" id="KW-1185">Reference proteome</keyword>
<proteinExistence type="predicted"/>
<organism evidence="2 3">
    <name type="scientific">Amanita thiersii Skay4041</name>
    <dbReference type="NCBI Taxonomy" id="703135"/>
    <lineage>
        <taxon>Eukaryota</taxon>
        <taxon>Fungi</taxon>
        <taxon>Dikarya</taxon>
        <taxon>Basidiomycota</taxon>
        <taxon>Agaricomycotina</taxon>
        <taxon>Agaricomycetes</taxon>
        <taxon>Agaricomycetidae</taxon>
        <taxon>Agaricales</taxon>
        <taxon>Pluteineae</taxon>
        <taxon>Amanitaceae</taxon>
        <taxon>Amanita</taxon>
    </lineage>
</organism>
<evidence type="ECO:0000256" key="1">
    <source>
        <dbReference type="SAM" id="MobiDB-lite"/>
    </source>
</evidence>
<evidence type="ECO:0000313" key="2">
    <source>
        <dbReference type="EMBL" id="PFH46801.1"/>
    </source>
</evidence>
<evidence type="ECO:0000313" key="3">
    <source>
        <dbReference type="Proteomes" id="UP000242287"/>
    </source>
</evidence>
<sequence>MNVRCFTCLQLTVDAESCVGGRDTDNDNDDDDAVSSLTWTVYFDQIRPVPRFSVQYIPGQAYRTGKKTQPGPLQPPHYHHHH</sequence>
<protein>
    <submittedName>
        <fullName evidence="2">Uncharacterized protein</fullName>
    </submittedName>
</protein>